<evidence type="ECO:0000313" key="2">
    <source>
        <dbReference type="EMBL" id="RXK53083.1"/>
    </source>
</evidence>
<sequence length="100" mass="11589">MVNPFALNWLWRGFKGNSVTFALLFACLVLGWSVTGSLWFFLRNLGVHWIFALVIPGLFFSWLAKREEKWLPDEAVRKRWARGLIIVSLALALLIAWVKQ</sequence>
<feature type="transmembrane region" description="Helical" evidence="1">
    <location>
        <begin position="21"/>
        <end position="41"/>
    </location>
</feature>
<gene>
    <name evidence="2" type="ORF">ESB00_15345</name>
</gene>
<dbReference type="OrthoDB" id="197600at2"/>
<keyword evidence="1" id="KW-1133">Transmembrane helix</keyword>
<dbReference type="AlphaFoldDB" id="A0A4Q1C482"/>
<reference evidence="2 3" key="1">
    <citation type="submission" date="2019-01" db="EMBL/GenBank/DDBJ databases">
        <title>Lacunisphaera sp. strain TWA-58.</title>
        <authorList>
            <person name="Chen W.-M."/>
        </authorList>
    </citation>
    <scope>NUCLEOTIDE SEQUENCE [LARGE SCALE GENOMIC DNA]</scope>
    <source>
        <strain evidence="2 3">TWA-58</strain>
    </source>
</reference>
<feature type="transmembrane region" description="Helical" evidence="1">
    <location>
        <begin position="47"/>
        <end position="64"/>
    </location>
</feature>
<protein>
    <submittedName>
        <fullName evidence="2">Uncharacterized protein</fullName>
    </submittedName>
</protein>
<evidence type="ECO:0000256" key="1">
    <source>
        <dbReference type="SAM" id="Phobius"/>
    </source>
</evidence>
<proteinExistence type="predicted"/>
<organism evidence="2 3">
    <name type="scientific">Oleiharenicola lentus</name>
    <dbReference type="NCBI Taxonomy" id="2508720"/>
    <lineage>
        <taxon>Bacteria</taxon>
        <taxon>Pseudomonadati</taxon>
        <taxon>Verrucomicrobiota</taxon>
        <taxon>Opitutia</taxon>
        <taxon>Opitutales</taxon>
        <taxon>Opitutaceae</taxon>
        <taxon>Oleiharenicola</taxon>
    </lineage>
</organism>
<feature type="transmembrane region" description="Helical" evidence="1">
    <location>
        <begin position="80"/>
        <end position="98"/>
    </location>
</feature>
<evidence type="ECO:0000313" key="3">
    <source>
        <dbReference type="Proteomes" id="UP000290218"/>
    </source>
</evidence>
<name>A0A4Q1C482_9BACT</name>
<dbReference type="EMBL" id="SDHX01000002">
    <property type="protein sequence ID" value="RXK53083.1"/>
    <property type="molecule type" value="Genomic_DNA"/>
</dbReference>
<keyword evidence="1" id="KW-0812">Transmembrane</keyword>
<comment type="caution">
    <text evidence="2">The sequence shown here is derived from an EMBL/GenBank/DDBJ whole genome shotgun (WGS) entry which is preliminary data.</text>
</comment>
<accession>A0A4Q1C482</accession>
<keyword evidence="1" id="KW-0472">Membrane</keyword>
<dbReference type="RefSeq" id="WP_129048671.1">
    <property type="nucleotide sequence ID" value="NZ_SDHX01000002.1"/>
</dbReference>
<dbReference type="Proteomes" id="UP000290218">
    <property type="component" value="Unassembled WGS sequence"/>
</dbReference>
<keyword evidence="3" id="KW-1185">Reference proteome</keyword>